<dbReference type="GO" id="GO:0006799">
    <property type="term" value="P:polyphosphate biosynthetic process"/>
    <property type="evidence" value="ECO:0007669"/>
    <property type="project" value="UniProtKB-UniRule"/>
</dbReference>
<dbReference type="Pfam" id="PF13089">
    <property type="entry name" value="PP_kinase_N"/>
    <property type="match status" value="1"/>
</dbReference>
<dbReference type="Proteomes" id="UP000630149">
    <property type="component" value="Unassembled WGS sequence"/>
</dbReference>
<dbReference type="SUPFAM" id="SSF140356">
    <property type="entry name" value="PPK N-terminal domain-like"/>
    <property type="match status" value="1"/>
</dbReference>
<dbReference type="NCBIfam" id="NF003917">
    <property type="entry name" value="PRK05443.1-1"/>
    <property type="match status" value="1"/>
</dbReference>
<evidence type="ECO:0000256" key="5">
    <source>
        <dbReference type="ARBA" id="ARBA00022840"/>
    </source>
</evidence>
<evidence type="ECO:0000256" key="2">
    <source>
        <dbReference type="ARBA" id="ARBA00022679"/>
    </source>
</evidence>
<dbReference type="OrthoDB" id="9761456at2"/>
<dbReference type="Gene3D" id="1.20.58.310">
    <property type="entry name" value="Polyphosphate kinase N-terminal domain"/>
    <property type="match status" value="1"/>
</dbReference>
<sequence length="689" mass="79435">MTQSLDNPEYYINREFTALAFNERVLQLAADERIPLLERMRYLCICSGNLDEFFEIRVAGLKEKIAVSSMKLSIDGLTADELLNQLSLKTHALIEELYTIFNKQLLPALKRETIYFYKTEDWTDDIHLWAKHYFKNEVLPIVSPIALDLAHPFPRLFNKSLNFLVTLSGKDAFDRNIKYAVVHAPRSLPRLIHLPSELGGEGSHFVYLSSIIETHVHRFFPGMEISGCYAFRLTRNSDISLRDEEAEDLAAAVQRELFSRHYGHVVRLEIDKKCPQSITDFLLQKYHLRHEDTYYCDGPVNIQRYMSVINSIPRPDLNYPLFKPKFPPQLKSDRDLFNVLDEQDILLHHPYQSFEVVIDFVRQAAADPNVLAIKQTLYRTRYDSIMVKALVEAARSGKEVTAVIELRARFDEESNLKLANQLHEAGVLVLYGVVGYKTHAKMTLVVRRVRGKLKRYVHLGTGNYHEETAKRYTDFGLLTANPTITSDAQLIFQQLTGLGRTIKLKELCHAPFTLQKNLLALIKECEDAALAGKESEIMIKVNGLTDLTMIQALYKASQAGVKINLIVRGVCCLRPGIQGVSEHIRVISIVGRFLEHHRVFYFRSDKNERLFCSSADLMQRNLYYRIEVMFPILDKECQQRIKQEVFKNYLKDNRDAWEMQPDGTYKPLRRGNHSAQNMLLSLYNEGHTV</sequence>
<evidence type="ECO:0000259" key="11">
    <source>
        <dbReference type="Pfam" id="PF17941"/>
    </source>
</evidence>
<dbReference type="InterPro" id="IPR041108">
    <property type="entry name" value="PP_kinase_C_1"/>
</dbReference>
<evidence type="ECO:0000313" key="13">
    <source>
        <dbReference type="Proteomes" id="UP000630149"/>
    </source>
</evidence>
<dbReference type="Pfam" id="PF02503">
    <property type="entry name" value="PP_kinase"/>
    <property type="match status" value="1"/>
</dbReference>
<keyword evidence="5 6" id="KW-0067">ATP-binding</keyword>
<keyword evidence="13" id="KW-1185">Reference proteome</keyword>
<feature type="binding site" evidence="6">
    <location>
        <position position="472"/>
    </location>
    <ligand>
        <name>ATP</name>
        <dbReference type="ChEBI" id="CHEBI:30616"/>
    </ligand>
</feature>
<dbReference type="InterPro" id="IPR003414">
    <property type="entry name" value="PP_kinase"/>
</dbReference>
<comment type="function">
    <text evidence="6 7">Catalyzes the reversible transfer of the terminal phosphate of ATP to form a long-chain polyphosphate (polyP).</text>
</comment>
<protein>
    <recommendedName>
        <fullName evidence="6 7">Polyphosphate kinase</fullName>
        <ecNumber evidence="6 7">2.7.4.1</ecNumber>
    </recommendedName>
    <alternativeName>
        <fullName evidence="6">ATP-polyphosphate phosphotransferase</fullName>
    </alternativeName>
    <alternativeName>
        <fullName evidence="6">Polyphosphoric acid kinase</fullName>
    </alternativeName>
</protein>
<feature type="domain" description="Polyphosphate kinase middle" evidence="8">
    <location>
        <begin position="129"/>
        <end position="307"/>
    </location>
</feature>
<dbReference type="GO" id="GO:0005524">
    <property type="term" value="F:ATP binding"/>
    <property type="evidence" value="ECO:0007669"/>
    <property type="project" value="UniProtKB-KW"/>
</dbReference>
<evidence type="ECO:0000256" key="4">
    <source>
        <dbReference type="ARBA" id="ARBA00022777"/>
    </source>
</evidence>
<dbReference type="Pfam" id="PF13090">
    <property type="entry name" value="PP_kinase_C"/>
    <property type="match status" value="1"/>
</dbReference>
<evidence type="ECO:0000259" key="9">
    <source>
        <dbReference type="Pfam" id="PF13089"/>
    </source>
</evidence>
<feature type="binding site" evidence="6">
    <location>
        <position position="49"/>
    </location>
    <ligand>
        <name>ATP</name>
        <dbReference type="ChEBI" id="CHEBI:30616"/>
    </ligand>
</feature>
<evidence type="ECO:0000256" key="7">
    <source>
        <dbReference type="RuleBase" id="RU003800"/>
    </source>
</evidence>
<dbReference type="GO" id="GO:0046872">
    <property type="term" value="F:metal ion binding"/>
    <property type="evidence" value="ECO:0007669"/>
    <property type="project" value="UniProtKB-KW"/>
</dbReference>
<dbReference type="PANTHER" id="PTHR30218:SF0">
    <property type="entry name" value="POLYPHOSPHATE KINASE"/>
    <property type="match status" value="1"/>
</dbReference>
<feature type="domain" description="Polyphosphate kinase C-terminal" evidence="10">
    <location>
        <begin position="507"/>
        <end position="674"/>
    </location>
</feature>
<dbReference type="RefSeq" id="WP_131777474.1">
    <property type="nucleotide sequence ID" value="NZ_BMOB01000016.1"/>
</dbReference>
<gene>
    <name evidence="6 12" type="primary">ppk</name>
    <name evidence="12" type="ORF">GCM10007966_22510</name>
</gene>
<dbReference type="InterPro" id="IPR025198">
    <property type="entry name" value="PPK_N_dom"/>
</dbReference>
<comment type="PTM">
    <text evidence="6 7">An intermediate of this reaction is the autophosphorylated ppk in which a phosphate is covalently linked to a histidine residue through a N-P bond.</text>
</comment>
<dbReference type="SUPFAM" id="SSF143724">
    <property type="entry name" value="PHP14-like"/>
    <property type="match status" value="1"/>
</dbReference>
<dbReference type="GO" id="GO:0009358">
    <property type="term" value="C:polyphosphate kinase complex"/>
    <property type="evidence" value="ECO:0007669"/>
    <property type="project" value="InterPro"/>
</dbReference>
<feature type="domain" description="Polyphosphate kinase C-terminal" evidence="11">
    <location>
        <begin position="336"/>
        <end position="498"/>
    </location>
</feature>
<evidence type="ECO:0000256" key="3">
    <source>
        <dbReference type="ARBA" id="ARBA00022741"/>
    </source>
</evidence>
<dbReference type="Gene3D" id="3.30.1840.10">
    <property type="entry name" value="Polyphosphate kinase middle domain"/>
    <property type="match status" value="1"/>
</dbReference>
<dbReference type="AlphaFoldDB" id="A0A917JZ68"/>
<dbReference type="EMBL" id="BMOB01000016">
    <property type="protein sequence ID" value="GGI93426.1"/>
    <property type="molecule type" value="Genomic_DNA"/>
</dbReference>
<dbReference type="CDD" id="cd09168">
    <property type="entry name" value="PLDc_PaPPK1_C2_like"/>
    <property type="match status" value="1"/>
</dbReference>
<dbReference type="InterPro" id="IPR036832">
    <property type="entry name" value="PPK_N_dom_sf"/>
</dbReference>
<keyword evidence="3 6" id="KW-0547">Nucleotide-binding</keyword>
<reference evidence="12" key="1">
    <citation type="journal article" date="2014" name="Int. J. Syst. Evol. Microbiol.">
        <title>Complete genome sequence of Corynebacterium casei LMG S-19264T (=DSM 44701T), isolated from a smear-ripened cheese.</title>
        <authorList>
            <consortium name="US DOE Joint Genome Institute (JGI-PGF)"/>
            <person name="Walter F."/>
            <person name="Albersmeier A."/>
            <person name="Kalinowski J."/>
            <person name="Ruckert C."/>
        </authorList>
    </citation>
    <scope>NUCLEOTIDE SEQUENCE</scope>
    <source>
        <strain evidence="12">JCM 13919</strain>
    </source>
</reference>
<feature type="binding site" evidence="6">
    <location>
        <position position="379"/>
    </location>
    <ligand>
        <name>Mg(2+)</name>
        <dbReference type="ChEBI" id="CHEBI:18420"/>
    </ligand>
</feature>
<evidence type="ECO:0000259" key="10">
    <source>
        <dbReference type="Pfam" id="PF13090"/>
    </source>
</evidence>
<name>A0A917JZ68_9GAMM</name>
<dbReference type="PIRSF" id="PIRSF015589">
    <property type="entry name" value="PP_kinase"/>
    <property type="match status" value="1"/>
</dbReference>
<proteinExistence type="inferred from homology"/>
<dbReference type="Pfam" id="PF17941">
    <property type="entry name" value="PP_kinase_C_1"/>
    <property type="match status" value="1"/>
</dbReference>
<evidence type="ECO:0000259" key="8">
    <source>
        <dbReference type="Pfam" id="PF02503"/>
    </source>
</evidence>
<dbReference type="InterPro" id="IPR036830">
    <property type="entry name" value="PP_kinase_middle_dom_sf"/>
</dbReference>
<dbReference type="InterPro" id="IPR025200">
    <property type="entry name" value="PPK_C_dom2"/>
</dbReference>
<comment type="caution">
    <text evidence="12">The sequence shown here is derived from an EMBL/GenBank/DDBJ whole genome shotgun (WGS) entry which is preliminary data.</text>
</comment>
<comment type="catalytic activity">
    <reaction evidence="6 7">
        <text>[phosphate](n) + ATP = [phosphate](n+1) + ADP</text>
        <dbReference type="Rhea" id="RHEA:19573"/>
        <dbReference type="Rhea" id="RHEA-COMP:9859"/>
        <dbReference type="Rhea" id="RHEA-COMP:14280"/>
        <dbReference type="ChEBI" id="CHEBI:16838"/>
        <dbReference type="ChEBI" id="CHEBI:30616"/>
        <dbReference type="ChEBI" id="CHEBI:456216"/>
        <dbReference type="EC" id="2.7.4.1"/>
    </reaction>
</comment>
<dbReference type="PANTHER" id="PTHR30218">
    <property type="entry name" value="POLYPHOSPHATE KINASE"/>
    <property type="match status" value="1"/>
</dbReference>
<feature type="binding site" evidence="6">
    <location>
        <position position="596"/>
    </location>
    <ligand>
        <name>ATP</name>
        <dbReference type="ChEBI" id="CHEBI:30616"/>
    </ligand>
</feature>
<dbReference type="NCBIfam" id="NF003921">
    <property type="entry name" value="PRK05443.2-2"/>
    <property type="match status" value="1"/>
</dbReference>
<evidence type="ECO:0000256" key="1">
    <source>
        <dbReference type="ARBA" id="ARBA00022553"/>
    </source>
</evidence>
<keyword evidence="6" id="KW-0479">Metal-binding</keyword>
<accession>A0A917JZ68</accession>
<keyword evidence="4 6" id="KW-0418">Kinase</keyword>
<dbReference type="GO" id="GO:0008976">
    <property type="term" value="F:polyphosphate kinase activity"/>
    <property type="evidence" value="ECO:0007669"/>
    <property type="project" value="UniProtKB-UniRule"/>
</dbReference>
<dbReference type="InterPro" id="IPR024953">
    <property type="entry name" value="PP_kinase_middle"/>
</dbReference>
<feature type="domain" description="Polyphosphate kinase N-terminal" evidence="9">
    <location>
        <begin position="11"/>
        <end position="116"/>
    </location>
</feature>
<organism evidence="12 13">
    <name type="scientific">Legionella impletisoli</name>
    <dbReference type="NCBI Taxonomy" id="343510"/>
    <lineage>
        <taxon>Bacteria</taxon>
        <taxon>Pseudomonadati</taxon>
        <taxon>Pseudomonadota</taxon>
        <taxon>Gammaproteobacteria</taxon>
        <taxon>Legionellales</taxon>
        <taxon>Legionellaceae</taxon>
        <taxon>Legionella</taxon>
    </lineage>
</organism>
<dbReference type="NCBIfam" id="TIGR03705">
    <property type="entry name" value="poly_P_kin"/>
    <property type="match status" value="1"/>
</dbReference>
<evidence type="ECO:0000256" key="6">
    <source>
        <dbReference type="HAMAP-Rule" id="MF_00347"/>
    </source>
</evidence>
<dbReference type="HAMAP" id="MF_00347">
    <property type="entry name" value="Polyphosphate_kinase"/>
    <property type="match status" value="1"/>
</dbReference>
<keyword evidence="2 6" id="KW-0808">Transferase</keyword>
<dbReference type="SUPFAM" id="SSF56024">
    <property type="entry name" value="Phospholipase D/nuclease"/>
    <property type="match status" value="2"/>
</dbReference>
<feature type="binding site" evidence="6">
    <location>
        <position position="568"/>
    </location>
    <ligand>
        <name>ATP</name>
        <dbReference type="ChEBI" id="CHEBI:30616"/>
    </ligand>
</feature>
<dbReference type="EC" id="2.7.4.1" evidence="6 7"/>
<reference evidence="12" key="2">
    <citation type="submission" date="2020-09" db="EMBL/GenBank/DDBJ databases">
        <authorList>
            <person name="Sun Q."/>
            <person name="Ohkuma M."/>
        </authorList>
    </citation>
    <scope>NUCLEOTIDE SEQUENCE</scope>
    <source>
        <strain evidence="12">JCM 13919</strain>
    </source>
</reference>
<feature type="binding site" evidence="6">
    <location>
        <position position="409"/>
    </location>
    <ligand>
        <name>Mg(2+)</name>
        <dbReference type="ChEBI" id="CHEBI:18420"/>
    </ligand>
</feature>
<evidence type="ECO:0000313" key="12">
    <source>
        <dbReference type="EMBL" id="GGI93426.1"/>
    </source>
</evidence>
<comment type="cofactor">
    <cofactor evidence="6">
        <name>Mg(2+)</name>
        <dbReference type="ChEBI" id="CHEBI:18420"/>
    </cofactor>
</comment>
<feature type="active site" description="Phosphohistidine intermediate" evidence="6">
    <location>
        <position position="439"/>
    </location>
</feature>
<keyword evidence="6" id="KW-0460">Magnesium</keyword>
<comment type="similarity">
    <text evidence="6 7">Belongs to the polyphosphate kinase 1 (PPK1) family.</text>
</comment>
<keyword evidence="1 6" id="KW-0597">Phosphoprotein</keyword>
<dbReference type="NCBIfam" id="NF003918">
    <property type="entry name" value="PRK05443.1-2"/>
    <property type="match status" value="1"/>
</dbReference>
<dbReference type="Gene3D" id="3.30.870.10">
    <property type="entry name" value="Endonuclease Chain A"/>
    <property type="match status" value="2"/>
</dbReference>